<sequence>MRIKCFRLIITGIFVFSSFLYLNSASAGIIEDIADRQRQIQELQKQIEEYEKQIQQTKTQKVTLQNEINKLNAQIGQLQLQIKSLNLSINQTGLEISNTQSKISEAEESLDKHREALAQYIKIINATDQVSLPEILIKNESLSQFFNQLNDIQITQGELRSTIENIKSLKSDLQVKKSDLEEKQSDLINLHQMSEVEKRNLDQIKTRQNQILKQTQGQESKFQQLVQSSKLNLQRLQAEITFLQQNGVSVSDAVKYGQLAAIAVGIRPAFLLAELEIESGLGVNVGKCNRAGDPPERSYRAVMKPTRDIQPFIRITRELGLDTETTPVSCPQRGVVGWGGAMGPAQFLPSTWMGYKEAVAQTTGHNPANPWNIQDAFTAAALKLAKGGATAKTRTAEVAASKAYYSGRSTCSTAACNSYANAVQRKATEIEANL</sequence>
<dbReference type="InterPro" id="IPR023346">
    <property type="entry name" value="Lysozyme-like_dom_sf"/>
</dbReference>
<keyword evidence="1" id="KW-0175">Coiled coil</keyword>
<dbReference type="SUPFAM" id="SSF53955">
    <property type="entry name" value="Lysozyme-like"/>
    <property type="match status" value="1"/>
</dbReference>
<feature type="signal peptide" evidence="2">
    <location>
        <begin position="1"/>
        <end position="27"/>
    </location>
</feature>
<evidence type="ECO:0000313" key="4">
    <source>
        <dbReference type="Proteomes" id="UP000034368"/>
    </source>
</evidence>
<protein>
    <submittedName>
        <fullName evidence="3">Peptidase M23</fullName>
    </submittedName>
</protein>
<dbReference type="Proteomes" id="UP000034368">
    <property type="component" value="Unassembled WGS sequence"/>
</dbReference>
<evidence type="ECO:0000256" key="2">
    <source>
        <dbReference type="SAM" id="SignalP"/>
    </source>
</evidence>
<dbReference type="AlphaFoldDB" id="A0A0G1P140"/>
<dbReference type="Gene3D" id="1.10.530.10">
    <property type="match status" value="1"/>
</dbReference>
<evidence type="ECO:0000256" key="1">
    <source>
        <dbReference type="SAM" id="Coils"/>
    </source>
</evidence>
<accession>A0A0G1P140</accession>
<feature type="chain" id="PRO_5002538951" evidence="2">
    <location>
        <begin position="28"/>
        <end position="434"/>
    </location>
</feature>
<name>A0A0G1P140_9BACT</name>
<keyword evidence="2" id="KW-0732">Signal</keyword>
<comment type="caution">
    <text evidence="3">The sequence shown here is derived from an EMBL/GenBank/DDBJ whole genome shotgun (WGS) entry which is preliminary data.</text>
</comment>
<organism evidence="3 4">
    <name type="scientific">Candidatus Yanofskybacteria bacterium GW2011_GWB1_45_11</name>
    <dbReference type="NCBI Taxonomy" id="1619026"/>
    <lineage>
        <taxon>Bacteria</taxon>
        <taxon>Candidatus Yanofskyibacteriota</taxon>
    </lineage>
</organism>
<reference evidence="3 4" key="1">
    <citation type="journal article" date="2015" name="Nature">
        <title>rRNA introns, odd ribosomes, and small enigmatic genomes across a large radiation of phyla.</title>
        <authorList>
            <person name="Brown C.T."/>
            <person name="Hug L.A."/>
            <person name="Thomas B.C."/>
            <person name="Sharon I."/>
            <person name="Castelle C.J."/>
            <person name="Singh A."/>
            <person name="Wilkins M.J."/>
            <person name="Williams K.H."/>
            <person name="Banfield J.F."/>
        </authorList>
    </citation>
    <scope>NUCLEOTIDE SEQUENCE [LARGE SCALE GENOMIC DNA]</scope>
</reference>
<evidence type="ECO:0000313" key="3">
    <source>
        <dbReference type="EMBL" id="KKT90084.1"/>
    </source>
</evidence>
<proteinExistence type="predicted"/>
<dbReference type="EMBL" id="LCKD01000007">
    <property type="protein sequence ID" value="KKT90084.1"/>
    <property type="molecule type" value="Genomic_DNA"/>
</dbReference>
<gene>
    <name evidence="3" type="ORF">UW90_C0007G0025</name>
</gene>
<feature type="coiled-coil region" evidence="1">
    <location>
        <begin position="33"/>
        <end position="123"/>
    </location>
</feature>
<dbReference type="Gene3D" id="6.10.250.3150">
    <property type="match status" value="1"/>
</dbReference>
<dbReference type="SUPFAM" id="SSF90257">
    <property type="entry name" value="Myosin rod fragments"/>
    <property type="match status" value="1"/>
</dbReference>